<dbReference type="InterPro" id="IPR007804">
    <property type="entry name" value="GvpG"/>
</dbReference>
<dbReference type="OrthoDB" id="3541554at2"/>
<organism evidence="1 2">
    <name type="scientific">Sphaerisporangium album</name>
    <dbReference type="NCBI Taxonomy" id="509200"/>
    <lineage>
        <taxon>Bacteria</taxon>
        <taxon>Bacillati</taxon>
        <taxon>Actinomycetota</taxon>
        <taxon>Actinomycetes</taxon>
        <taxon>Streptosporangiales</taxon>
        <taxon>Streptosporangiaceae</taxon>
        <taxon>Sphaerisporangium</taxon>
    </lineage>
</organism>
<dbReference type="RefSeq" id="WP_114030242.1">
    <property type="nucleotide sequence ID" value="NZ_QOIL01000010.1"/>
</dbReference>
<comment type="caution">
    <text evidence="1">The sequence shown here is derived from an EMBL/GenBank/DDBJ whole genome shotgun (WGS) entry which is preliminary data.</text>
</comment>
<name>A0A367FH91_9ACTN</name>
<dbReference type="EMBL" id="QOIL01000010">
    <property type="protein sequence ID" value="RCG29733.1"/>
    <property type="molecule type" value="Genomic_DNA"/>
</dbReference>
<dbReference type="AlphaFoldDB" id="A0A367FH91"/>
<proteinExistence type="predicted"/>
<evidence type="ECO:0000313" key="1">
    <source>
        <dbReference type="EMBL" id="RCG29733.1"/>
    </source>
</evidence>
<gene>
    <name evidence="1" type="ORF">DQ384_19350</name>
</gene>
<reference evidence="1 2" key="1">
    <citation type="submission" date="2018-06" db="EMBL/GenBank/DDBJ databases">
        <title>Sphaerisporangium craniellae sp. nov., isolated from a marine sponge in the South China Sea.</title>
        <authorList>
            <person name="Li L."/>
        </authorList>
    </citation>
    <scope>NUCLEOTIDE SEQUENCE [LARGE SCALE GENOMIC DNA]</scope>
    <source>
        <strain evidence="1 2">CCTCC AA 208026</strain>
    </source>
</reference>
<keyword evidence="2" id="KW-1185">Reference proteome</keyword>
<accession>A0A367FH91</accession>
<evidence type="ECO:0000313" key="2">
    <source>
        <dbReference type="Proteomes" id="UP000253094"/>
    </source>
</evidence>
<dbReference type="Pfam" id="PF05120">
    <property type="entry name" value="GvpG"/>
    <property type="match status" value="1"/>
</dbReference>
<dbReference type="Proteomes" id="UP000253094">
    <property type="component" value="Unassembled WGS sequence"/>
</dbReference>
<sequence>MGLLKLLVTWPLAPVQALIRLGELIEEQVETQLHDPAAVRRQLEEVERAAAEGLITEEEAERATEEILQRMIG</sequence>
<protein>
    <submittedName>
        <fullName evidence="1">Gas vesicle protein G</fullName>
    </submittedName>
</protein>